<evidence type="ECO:0000256" key="1">
    <source>
        <dbReference type="ARBA" id="ARBA00006717"/>
    </source>
</evidence>
<dbReference type="EC" id="5.4.2.11" evidence="2"/>
<comment type="similarity">
    <text evidence="1">Belongs to the phosphoglycerate mutase family. BPG-dependent PGAM subfamily.</text>
</comment>
<dbReference type="GO" id="GO:0006094">
    <property type="term" value="P:gluconeogenesis"/>
    <property type="evidence" value="ECO:0007669"/>
    <property type="project" value="UniProtKB-KW"/>
</dbReference>
<evidence type="ECO:0000256" key="6">
    <source>
        <dbReference type="PIRSR" id="PIRSR613078-1"/>
    </source>
</evidence>
<evidence type="ECO:0000313" key="8">
    <source>
        <dbReference type="EMBL" id="HIV99944.1"/>
    </source>
</evidence>
<name>A0A9D1TNT4_9BACT</name>
<feature type="binding site" evidence="7">
    <location>
        <position position="112"/>
    </location>
    <ligand>
        <name>substrate</name>
    </ligand>
</feature>
<feature type="binding site" evidence="7">
    <location>
        <begin position="18"/>
        <end position="25"/>
    </location>
    <ligand>
        <name>substrate</name>
    </ligand>
</feature>
<dbReference type="PIRSF" id="PIRSF000709">
    <property type="entry name" value="6PFK_2-Ptase"/>
    <property type="match status" value="1"/>
</dbReference>
<gene>
    <name evidence="8" type="ORF">H9894_01975</name>
</gene>
<organism evidence="8 9">
    <name type="scientific">Candidatus Desulfovibrio intestinipullorum</name>
    <dbReference type="NCBI Taxonomy" id="2838536"/>
    <lineage>
        <taxon>Bacteria</taxon>
        <taxon>Pseudomonadati</taxon>
        <taxon>Thermodesulfobacteriota</taxon>
        <taxon>Desulfovibrionia</taxon>
        <taxon>Desulfovibrionales</taxon>
        <taxon>Desulfovibrionaceae</taxon>
        <taxon>Desulfovibrio</taxon>
    </lineage>
</organism>
<sequence length="204" mass="22415">MPTANSDASNQQGIVLLRHGELVPNPEHRFIGQRDVELSSAGTARFEALGEELAREFADRQPQAFFCSDLRRGIACADIVRRAFRPRGGTMPVIADPGFREINLGAWQGLTKQEVEQRYPGALAERGADFANYAPAGGESFAMLQRRALMALVRARMHTPTGIIFVIGHAAFNRCILADYLALPLSEAMNIAQPYGAVSFLEQR</sequence>
<dbReference type="InterPro" id="IPR005952">
    <property type="entry name" value="Phosphogly_mut1"/>
</dbReference>
<accession>A0A9D1TNT4</accession>
<evidence type="ECO:0000313" key="9">
    <source>
        <dbReference type="Proteomes" id="UP000886752"/>
    </source>
</evidence>
<dbReference type="CDD" id="cd07067">
    <property type="entry name" value="HP_PGM_like"/>
    <property type="match status" value="1"/>
</dbReference>
<dbReference type="GO" id="GO:0006096">
    <property type="term" value="P:glycolytic process"/>
    <property type="evidence" value="ECO:0007669"/>
    <property type="project" value="UniProtKB-KW"/>
</dbReference>
<feature type="active site" description="Tele-phosphohistidine intermediate" evidence="6">
    <location>
        <position position="19"/>
    </location>
</feature>
<proteinExistence type="inferred from homology"/>
<evidence type="ECO:0000256" key="4">
    <source>
        <dbReference type="ARBA" id="ARBA00023152"/>
    </source>
</evidence>
<keyword evidence="3" id="KW-0312">Gluconeogenesis</keyword>
<evidence type="ECO:0000256" key="3">
    <source>
        <dbReference type="ARBA" id="ARBA00022432"/>
    </source>
</evidence>
<evidence type="ECO:0000256" key="7">
    <source>
        <dbReference type="PIRSR" id="PIRSR613078-2"/>
    </source>
</evidence>
<comment type="caution">
    <text evidence="8">The sequence shown here is derived from an EMBL/GenBank/DDBJ whole genome shotgun (WGS) entry which is preliminary data.</text>
</comment>
<dbReference type="InterPro" id="IPR001345">
    <property type="entry name" value="PG/BPGM_mutase_AS"/>
</dbReference>
<protein>
    <recommendedName>
        <fullName evidence="2">phosphoglycerate mutase (2,3-diphosphoglycerate-dependent)</fullName>
        <ecNumber evidence="2">5.4.2.11</ecNumber>
    </recommendedName>
</protein>
<dbReference type="Pfam" id="PF00300">
    <property type="entry name" value="His_Phos_1"/>
    <property type="match status" value="1"/>
</dbReference>
<dbReference type="SUPFAM" id="SSF53254">
    <property type="entry name" value="Phosphoglycerate mutase-like"/>
    <property type="match status" value="1"/>
</dbReference>
<evidence type="ECO:0000256" key="5">
    <source>
        <dbReference type="ARBA" id="ARBA00023235"/>
    </source>
</evidence>
<dbReference type="Gene3D" id="3.40.50.1240">
    <property type="entry name" value="Phosphoglycerate mutase-like"/>
    <property type="match status" value="1"/>
</dbReference>
<feature type="binding site" evidence="7">
    <location>
        <position position="72"/>
    </location>
    <ligand>
        <name>substrate</name>
    </ligand>
</feature>
<dbReference type="PROSITE" id="PS00175">
    <property type="entry name" value="PG_MUTASE"/>
    <property type="match status" value="1"/>
</dbReference>
<evidence type="ECO:0000256" key="2">
    <source>
        <dbReference type="ARBA" id="ARBA00012028"/>
    </source>
</evidence>
<reference evidence="8" key="1">
    <citation type="journal article" date="2021" name="PeerJ">
        <title>Extensive microbial diversity within the chicken gut microbiome revealed by metagenomics and culture.</title>
        <authorList>
            <person name="Gilroy R."/>
            <person name="Ravi A."/>
            <person name="Getino M."/>
            <person name="Pursley I."/>
            <person name="Horton D.L."/>
            <person name="Alikhan N.F."/>
            <person name="Baker D."/>
            <person name="Gharbi K."/>
            <person name="Hall N."/>
            <person name="Watson M."/>
            <person name="Adriaenssens E.M."/>
            <person name="Foster-Nyarko E."/>
            <person name="Jarju S."/>
            <person name="Secka A."/>
            <person name="Antonio M."/>
            <person name="Oren A."/>
            <person name="Chaudhuri R.R."/>
            <person name="La Ragione R."/>
            <person name="Hildebrand F."/>
            <person name="Pallen M.J."/>
        </authorList>
    </citation>
    <scope>NUCLEOTIDE SEQUENCE</scope>
    <source>
        <strain evidence="8">ChiHecec2B26-446</strain>
    </source>
</reference>
<dbReference type="GO" id="GO:0004619">
    <property type="term" value="F:phosphoglycerate mutase activity"/>
    <property type="evidence" value="ECO:0007669"/>
    <property type="project" value="UniProtKB-EC"/>
</dbReference>
<dbReference type="InterPro" id="IPR013078">
    <property type="entry name" value="His_Pase_superF_clade-1"/>
</dbReference>
<dbReference type="SMART" id="SM00855">
    <property type="entry name" value="PGAM"/>
    <property type="match status" value="1"/>
</dbReference>
<dbReference type="Proteomes" id="UP000886752">
    <property type="component" value="Unassembled WGS sequence"/>
</dbReference>
<dbReference type="PANTHER" id="PTHR11931">
    <property type="entry name" value="PHOSPHOGLYCERATE MUTASE"/>
    <property type="match status" value="1"/>
</dbReference>
<dbReference type="InterPro" id="IPR029033">
    <property type="entry name" value="His_PPase_superfam"/>
</dbReference>
<dbReference type="EMBL" id="DXHV01000025">
    <property type="protein sequence ID" value="HIV99944.1"/>
    <property type="molecule type" value="Genomic_DNA"/>
</dbReference>
<keyword evidence="4" id="KW-0324">Glycolysis</keyword>
<feature type="active site" description="Proton donor/acceptor" evidence="6">
    <location>
        <position position="101"/>
    </location>
</feature>
<dbReference type="AlphaFoldDB" id="A0A9D1TNT4"/>
<reference evidence="8" key="2">
    <citation type="submission" date="2021-04" db="EMBL/GenBank/DDBJ databases">
        <authorList>
            <person name="Gilroy R."/>
        </authorList>
    </citation>
    <scope>NUCLEOTIDE SEQUENCE</scope>
    <source>
        <strain evidence="8">ChiHecec2B26-446</strain>
    </source>
</reference>
<keyword evidence="5" id="KW-0413">Isomerase</keyword>